<accession>A0A9Q1KV27</accession>
<evidence type="ECO:0000313" key="10">
    <source>
        <dbReference type="Proteomes" id="UP001153076"/>
    </source>
</evidence>
<proteinExistence type="inferred from homology"/>
<evidence type="ECO:0000256" key="2">
    <source>
        <dbReference type="ARBA" id="ARBA00010271"/>
    </source>
</evidence>
<evidence type="ECO:0000256" key="5">
    <source>
        <dbReference type="ARBA" id="ARBA00023034"/>
    </source>
</evidence>
<evidence type="ECO:0000256" key="4">
    <source>
        <dbReference type="ARBA" id="ARBA00022968"/>
    </source>
</evidence>
<keyword evidence="7" id="KW-0472">Membrane</keyword>
<dbReference type="InterPro" id="IPR004263">
    <property type="entry name" value="Exostosin"/>
</dbReference>
<comment type="caution">
    <text evidence="9">The sequence shown here is derived from an EMBL/GenBank/DDBJ whole genome shotgun (WGS) entry which is preliminary data.</text>
</comment>
<reference evidence="9" key="1">
    <citation type="submission" date="2022-04" db="EMBL/GenBank/DDBJ databases">
        <title>Carnegiea gigantea Genome sequencing and assembly v2.</title>
        <authorList>
            <person name="Copetti D."/>
            <person name="Sanderson M.J."/>
            <person name="Burquez A."/>
            <person name="Wojciechowski M.F."/>
        </authorList>
    </citation>
    <scope>NUCLEOTIDE SEQUENCE</scope>
    <source>
        <strain evidence="9">SGP5-SGP5p</strain>
        <tissue evidence="9">Aerial part</tissue>
    </source>
</reference>
<evidence type="ECO:0000256" key="6">
    <source>
        <dbReference type="SAM" id="MobiDB-lite"/>
    </source>
</evidence>
<keyword evidence="7" id="KW-0812">Transmembrane</keyword>
<evidence type="ECO:0000256" key="1">
    <source>
        <dbReference type="ARBA" id="ARBA00004323"/>
    </source>
</evidence>
<evidence type="ECO:0000256" key="3">
    <source>
        <dbReference type="ARBA" id="ARBA00022676"/>
    </source>
</evidence>
<feature type="transmembrane region" description="Helical" evidence="7">
    <location>
        <begin position="33"/>
        <end position="60"/>
    </location>
</feature>
<comment type="subcellular location">
    <subcellularLocation>
        <location evidence="1">Golgi apparatus membrane</location>
        <topology evidence="1">Single-pass type II membrane protein</topology>
    </subcellularLocation>
</comment>
<dbReference type="Proteomes" id="UP001153076">
    <property type="component" value="Unassembled WGS sequence"/>
</dbReference>
<protein>
    <recommendedName>
        <fullName evidence="8">Exostosin GT47 domain-containing protein</fullName>
    </recommendedName>
</protein>
<keyword evidence="7" id="KW-1133">Transmembrane helix</keyword>
<comment type="similarity">
    <text evidence="2">Belongs to the glycosyltransferase 47 family.</text>
</comment>
<dbReference type="Pfam" id="PF03016">
    <property type="entry name" value="Exostosin_GT47"/>
    <property type="match status" value="1"/>
</dbReference>
<dbReference type="GO" id="GO:0000139">
    <property type="term" value="C:Golgi membrane"/>
    <property type="evidence" value="ECO:0007669"/>
    <property type="project" value="UniProtKB-SubCell"/>
</dbReference>
<evidence type="ECO:0000259" key="8">
    <source>
        <dbReference type="Pfam" id="PF03016"/>
    </source>
</evidence>
<feature type="region of interest" description="Disordered" evidence="6">
    <location>
        <begin position="122"/>
        <end position="176"/>
    </location>
</feature>
<gene>
    <name evidence="9" type="ORF">Cgig2_002550</name>
</gene>
<name>A0A9Q1KV27_9CARY</name>
<dbReference type="AlphaFoldDB" id="A0A9Q1KV27"/>
<keyword evidence="3" id="KW-0328">Glycosyltransferase</keyword>
<sequence length="562" mass="64724">MAGLRRGEAPWHEMNKLLIRLIVVLYKVDRRKVFLLGATITTLGLILQITLVPFPLFTWLHSPLVRVSSTSNSLTTSLQLSLGQVRYWPLYQTASPVPFNTSAQALNEVQASPALSNSSVETLKKVHSVEGNATVSKRKRRKGRRRRRRKREDAEDELEVETPPPPPTPPTPLQRHVWSLSPNEALVYAKRELQNAPVVTNDSDLHAPIFKNVSMFKRSYELMELILKVYIYPDGERPIFHEPQLSGIYASEGWFMKLMEANRQFVTRDPEKAHLFYLPYSARQLQQAVYVEGSHNLAPLSHFLRDYVNSLAAKYPFWNRTHGADHFLVACHDWGPYILKSHKELAKNTIKALCNADLSEGVFEAGKDISLPETTIKRPRSPHRNIGGGKRVSQRPILAFFAGNLHGRVRPVLLRHWHNKEQGMHIYGPLPQNVASKMTYIEHMKSSKFCICPMGYEVNSPRIVEAVYYECIPVIIADNFIPPFFDELDWSAFSIILPEKDIPRLKEILVGIPLRRYLNMLANLKMLQRHFLWNLRPMKYDLFHMILHSIWLSRLTQVQIPD</sequence>
<evidence type="ECO:0000256" key="7">
    <source>
        <dbReference type="SAM" id="Phobius"/>
    </source>
</evidence>
<dbReference type="InterPro" id="IPR040911">
    <property type="entry name" value="Exostosin_GT47"/>
</dbReference>
<feature type="compositionally biased region" description="Basic residues" evidence="6">
    <location>
        <begin position="136"/>
        <end position="150"/>
    </location>
</feature>
<evidence type="ECO:0000313" key="9">
    <source>
        <dbReference type="EMBL" id="KAJ8449418.1"/>
    </source>
</evidence>
<dbReference type="PANTHER" id="PTHR11062">
    <property type="entry name" value="EXOSTOSIN HEPARAN SULFATE GLYCOSYLTRANSFERASE -RELATED"/>
    <property type="match status" value="1"/>
</dbReference>
<keyword evidence="5" id="KW-0333">Golgi apparatus</keyword>
<dbReference type="GO" id="GO:0016757">
    <property type="term" value="F:glycosyltransferase activity"/>
    <property type="evidence" value="ECO:0007669"/>
    <property type="project" value="UniProtKB-KW"/>
</dbReference>
<organism evidence="9 10">
    <name type="scientific">Carnegiea gigantea</name>
    <dbReference type="NCBI Taxonomy" id="171969"/>
    <lineage>
        <taxon>Eukaryota</taxon>
        <taxon>Viridiplantae</taxon>
        <taxon>Streptophyta</taxon>
        <taxon>Embryophyta</taxon>
        <taxon>Tracheophyta</taxon>
        <taxon>Spermatophyta</taxon>
        <taxon>Magnoliopsida</taxon>
        <taxon>eudicotyledons</taxon>
        <taxon>Gunneridae</taxon>
        <taxon>Pentapetalae</taxon>
        <taxon>Caryophyllales</taxon>
        <taxon>Cactineae</taxon>
        <taxon>Cactaceae</taxon>
        <taxon>Cactoideae</taxon>
        <taxon>Echinocereeae</taxon>
        <taxon>Carnegiea</taxon>
    </lineage>
</organism>
<feature type="compositionally biased region" description="Pro residues" evidence="6">
    <location>
        <begin position="162"/>
        <end position="172"/>
    </location>
</feature>
<keyword evidence="10" id="KW-1185">Reference proteome</keyword>
<keyword evidence="3" id="KW-0808">Transferase</keyword>
<dbReference type="EMBL" id="JAKOGI010000022">
    <property type="protein sequence ID" value="KAJ8449418.1"/>
    <property type="molecule type" value="Genomic_DNA"/>
</dbReference>
<dbReference type="OrthoDB" id="1924787at2759"/>
<dbReference type="PANTHER" id="PTHR11062:SF59">
    <property type="entry name" value="EXOSTOSIN FAMILY PROTEIN"/>
    <property type="match status" value="1"/>
</dbReference>
<feature type="domain" description="Exostosin GT47" evidence="8">
    <location>
        <begin position="227"/>
        <end position="509"/>
    </location>
</feature>
<keyword evidence="4" id="KW-0735">Signal-anchor</keyword>